<accession>A0ABQ3F9Y1</accession>
<keyword evidence="3 7" id="KW-0560">Oxidoreductase</keyword>
<evidence type="ECO:0000313" key="9">
    <source>
        <dbReference type="Proteomes" id="UP000658305"/>
    </source>
</evidence>
<dbReference type="CDD" id="cd03034">
    <property type="entry name" value="ArsC_ArsC"/>
    <property type="match status" value="1"/>
</dbReference>
<evidence type="ECO:0000256" key="7">
    <source>
        <dbReference type="RuleBase" id="RU362029"/>
    </source>
</evidence>
<dbReference type="InterPro" id="IPR006659">
    <property type="entry name" value="Arsenate_reductase"/>
</dbReference>
<dbReference type="Gene3D" id="3.40.30.10">
    <property type="entry name" value="Glutaredoxin"/>
    <property type="match status" value="1"/>
</dbReference>
<dbReference type="InterPro" id="IPR006660">
    <property type="entry name" value="Arsenate_reductase-like"/>
</dbReference>
<comment type="catalytic activity">
    <reaction evidence="7">
        <text>[glutaredoxin]-dithiol + arsenate + glutathione + H(+) = glutathionyl-S-S-[glutaredoxin] + arsenite + H2O</text>
        <dbReference type="Rhea" id="RHEA:22016"/>
        <dbReference type="Rhea" id="RHEA-COMP:10729"/>
        <dbReference type="Rhea" id="RHEA-COMP:17668"/>
        <dbReference type="ChEBI" id="CHEBI:15377"/>
        <dbReference type="ChEBI" id="CHEBI:15378"/>
        <dbReference type="ChEBI" id="CHEBI:29242"/>
        <dbReference type="ChEBI" id="CHEBI:29950"/>
        <dbReference type="ChEBI" id="CHEBI:48597"/>
        <dbReference type="ChEBI" id="CHEBI:57925"/>
        <dbReference type="ChEBI" id="CHEBI:146199"/>
        <dbReference type="EC" id="1.20.4.1"/>
    </reaction>
</comment>
<evidence type="ECO:0000256" key="3">
    <source>
        <dbReference type="ARBA" id="ARBA00023002"/>
    </source>
</evidence>
<dbReference type="NCBIfam" id="TIGR00014">
    <property type="entry name" value="arsC"/>
    <property type="match status" value="1"/>
</dbReference>
<dbReference type="PANTHER" id="PTHR30041:SF5">
    <property type="entry name" value="ARSENATE REDUCTASE-RELATED"/>
    <property type="match status" value="1"/>
</dbReference>
<protein>
    <recommendedName>
        <fullName evidence="5 7">Arsenate reductase</fullName>
        <ecNumber evidence="4 7">1.20.4.1</ecNumber>
    </recommendedName>
</protein>
<evidence type="ECO:0000313" key="8">
    <source>
        <dbReference type="EMBL" id="GHC15207.1"/>
    </source>
</evidence>
<dbReference type="Proteomes" id="UP000658305">
    <property type="component" value="Unassembled WGS sequence"/>
</dbReference>
<name>A0ABQ3F9Y1_9RHOB</name>
<dbReference type="PANTHER" id="PTHR30041">
    <property type="entry name" value="ARSENATE REDUCTASE"/>
    <property type="match status" value="1"/>
</dbReference>
<organism evidence="8 9">
    <name type="scientific">Gemmobacter nanjingensis</name>
    <dbReference type="NCBI Taxonomy" id="488454"/>
    <lineage>
        <taxon>Bacteria</taxon>
        <taxon>Pseudomonadati</taxon>
        <taxon>Pseudomonadota</taxon>
        <taxon>Alphaproteobacteria</taxon>
        <taxon>Rhodobacterales</taxon>
        <taxon>Paracoccaceae</taxon>
        <taxon>Gemmobacter</taxon>
    </lineage>
</organism>
<dbReference type="RefSeq" id="WP_189380454.1">
    <property type="nucleotide sequence ID" value="NZ_BMYI01000002.1"/>
</dbReference>
<dbReference type="EC" id="1.20.4.1" evidence="4 7"/>
<evidence type="ECO:0000256" key="5">
    <source>
        <dbReference type="ARBA" id="ARBA00039879"/>
    </source>
</evidence>
<proteinExistence type="inferred from homology"/>
<keyword evidence="9" id="KW-1185">Reference proteome</keyword>
<reference evidence="9" key="1">
    <citation type="journal article" date="2019" name="Int. J. Syst. Evol. Microbiol.">
        <title>The Global Catalogue of Microorganisms (GCM) 10K type strain sequencing project: providing services to taxonomists for standard genome sequencing and annotation.</title>
        <authorList>
            <consortium name="The Broad Institute Genomics Platform"/>
            <consortium name="The Broad Institute Genome Sequencing Center for Infectious Disease"/>
            <person name="Wu L."/>
            <person name="Ma J."/>
        </authorList>
    </citation>
    <scope>NUCLEOTIDE SEQUENCE [LARGE SCALE GENOMIC DNA]</scope>
    <source>
        <strain evidence="9">KCTC 23298</strain>
    </source>
</reference>
<sequence length="119" mass="12840">MTKTDFPVTIWHNPGCSTSRKALQAIRDAGVEPRVIRYLETGWEEAGLRALLEAAGLTPTQALRRKGDLVAELGLAAAGDATIFAAMLAHPVLVERPFVQSPKGTALCRPLERLTPLLP</sequence>
<evidence type="ECO:0000256" key="2">
    <source>
        <dbReference type="ARBA" id="ARBA00022849"/>
    </source>
</evidence>
<gene>
    <name evidence="8" type="primary">arsC</name>
    <name evidence="8" type="ORF">GCM10007291_11670</name>
</gene>
<evidence type="ECO:0000256" key="4">
    <source>
        <dbReference type="ARBA" id="ARBA00038969"/>
    </source>
</evidence>
<comment type="caution">
    <text evidence="8">The sequence shown here is derived from an EMBL/GenBank/DDBJ whole genome shotgun (WGS) entry which is preliminary data.</text>
</comment>
<evidence type="ECO:0000256" key="1">
    <source>
        <dbReference type="ARBA" id="ARBA00007198"/>
    </source>
</evidence>
<dbReference type="InterPro" id="IPR036249">
    <property type="entry name" value="Thioredoxin-like_sf"/>
</dbReference>
<dbReference type="PROSITE" id="PS51353">
    <property type="entry name" value="ARSC"/>
    <property type="match status" value="1"/>
</dbReference>
<dbReference type="EMBL" id="BMYI01000002">
    <property type="protein sequence ID" value="GHC15207.1"/>
    <property type="molecule type" value="Genomic_DNA"/>
</dbReference>
<comment type="similarity">
    <text evidence="1 6 7">Belongs to the ArsC family.</text>
</comment>
<evidence type="ECO:0000256" key="6">
    <source>
        <dbReference type="PROSITE-ProRule" id="PRU01282"/>
    </source>
</evidence>
<dbReference type="Pfam" id="PF03960">
    <property type="entry name" value="ArsC"/>
    <property type="match status" value="1"/>
</dbReference>
<dbReference type="SUPFAM" id="SSF52833">
    <property type="entry name" value="Thioredoxin-like"/>
    <property type="match status" value="1"/>
</dbReference>
<keyword evidence="2" id="KW-0059">Arsenical resistance</keyword>